<evidence type="ECO:0000313" key="2">
    <source>
        <dbReference type="EMBL" id="KTD75379.1"/>
    </source>
</evidence>
<dbReference type="Proteomes" id="UP000054820">
    <property type="component" value="Unassembled WGS sequence"/>
</dbReference>
<feature type="chain" id="PRO_5017011386" description="PASTA domain-containing protein" evidence="1">
    <location>
        <begin position="28"/>
        <end position="105"/>
    </location>
</feature>
<dbReference type="AlphaFoldDB" id="A0A378L4B6"/>
<dbReference type="STRING" id="460.Lstg_2474"/>
<evidence type="ECO:0000313" key="5">
    <source>
        <dbReference type="Proteomes" id="UP000255110"/>
    </source>
</evidence>
<evidence type="ECO:0000313" key="3">
    <source>
        <dbReference type="EMBL" id="STY21527.1"/>
    </source>
</evidence>
<evidence type="ECO:0000313" key="4">
    <source>
        <dbReference type="Proteomes" id="UP000054820"/>
    </source>
</evidence>
<evidence type="ECO:0008006" key="6">
    <source>
        <dbReference type="Google" id="ProtNLM"/>
    </source>
</evidence>
<keyword evidence="1" id="KW-0732">Signal</keyword>
<dbReference type="Proteomes" id="UP000255110">
    <property type="component" value="Unassembled WGS sequence"/>
</dbReference>
<reference evidence="3 5" key="2">
    <citation type="submission" date="2018-06" db="EMBL/GenBank/DDBJ databases">
        <authorList>
            <consortium name="Pathogen Informatics"/>
            <person name="Doyle S."/>
        </authorList>
    </citation>
    <scope>NUCLEOTIDE SEQUENCE [LARGE SCALE GENOMIC DNA]</scope>
    <source>
        <strain evidence="3 5">NCTC11991</strain>
    </source>
</reference>
<protein>
    <recommendedName>
        <fullName evidence="6">PASTA domain-containing protein</fullName>
    </recommendedName>
</protein>
<dbReference type="OrthoDB" id="10001495at2"/>
<dbReference type="RefSeq" id="WP_058478022.1">
    <property type="nucleotide sequence ID" value="NZ_CAAAIO010000030.1"/>
</dbReference>
<name>A0A378L4B6_9GAMM</name>
<dbReference type="EMBL" id="UGOY01000001">
    <property type="protein sequence ID" value="STY21527.1"/>
    <property type="molecule type" value="Genomic_DNA"/>
</dbReference>
<organism evidence="3 5">
    <name type="scientific">Legionella steigerwaltii</name>
    <dbReference type="NCBI Taxonomy" id="460"/>
    <lineage>
        <taxon>Bacteria</taxon>
        <taxon>Pseudomonadati</taxon>
        <taxon>Pseudomonadota</taxon>
        <taxon>Gammaproteobacteria</taxon>
        <taxon>Legionellales</taxon>
        <taxon>Legionellaceae</taxon>
        <taxon>Legionella</taxon>
    </lineage>
</organism>
<accession>A0A378L4B6</accession>
<evidence type="ECO:0000256" key="1">
    <source>
        <dbReference type="SAM" id="SignalP"/>
    </source>
</evidence>
<gene>
    <name evidence="2" type="ORF">Lstg_2474</name>
    <name evidence="3" type="ORF">NCTC11991_00095</name>
</gene>
<dbReference type="EMBL" id="LNYZ01000022">
    <property type="protein sequence ID" value="KTD75379.1"/>
    <property type="molecule type" value="Genomic_DNA"/>
</dbReference>
<proteinExistence type="predicted"/>
<sequence>MLSSKLSKVCLGTALSFALVLPSYALAVTGVSAAQTKGIALAPAKVSTTKVNAAVAARYKMAGFRTIVGGKTTGLGALIPRKATPKAAAVGKVTVTRGVLNFRKR</sequence>
<reference evidence="2 4" key="1">
    <citation type="submission" date="2015-11" db="EMBL/GenBank/DDBJ databases">
        <title>Genomic analysis of 38 Legionella species identifies large and diverse effector repertoires.</title>
        <authorList>
            <person name="Burstein D."/>
            <person name="Amaro F."/>
            <person name="Zusman T."/>
            <person name="Lifshitz Z."/>
            <person name="Cohen O."/>
            <person name="Gilbert J.A."/>
            <person name="Pupko T."/>
            <person name="Shuman H.A."/>
            <person name="Segal G."/>
        </authorList>
    </citation>
    <scope>NUCLEOTIDE SEQUENCE [LARGE SCALE GENOMIC DNA]</scope>
    <source>
        <strain evidence="2 4">SC-18-C9</strain>
    </source>
</reference>
<feature type="signal peptide" evidence="1">
    <location>
        <begin position="1"/>
        <end position="27"/>
    </location>
</feature>
<keyword evidence="4" id="KW-1185">Reference proteome</keyword>